<evidence type="ECO:0000256" key="7">
    <source>
        <dbReference type="ARBA" id="ARBA00023242"/>
    </source>
</evidence>
<evidence type="ECO:0000256" key="6">
    <source>
        <dbReference type="ARBA" id="ARBA00023125"/>
    </source>
</evidence>
<dbReference type="GO" id="GO:0003677">
    <property type="term" value="F:DNA binding"/>
    <property type="evidence" value="ECO:0007669"/>
    <property type="project" value="UniProtKB-KW"/>
</dbReference>
<evidence type="ECO:0000256" key="3">
    <source>
        <dbReference type="ARBA" id="ARBA00022741"/>
    </source>
</evidence>
<evidence type="ECO:0000256" key="1">
    <source>
        <dbReference type="ARBA" id="ARBA00004123"/>
    </source>
</evidence>
<dbReference type="AlphaFoldDB" id="A0A7R8WR20"/>
<dbReference type="GO" id="GO:0005634">
    <property type="term" value="C:nucleus"/>
    <property type="evidence" value="ECO:0007669"/>
    <property type="project" value="UniProtKB-SubCell"/>
</dbReference>
<reference evidence="9" key="1">
    <citation type="submission" date="2020-11" db="EMBL/GenBank/DDBJ databases">
        <authorList>
            <person name="Tran Van P."/>
        </authorList>
    </citation>
    <scope>NUCLEOTIDE SEQUENCE</scope>
</reference>
<dbReference type="GO" id="GO:0016887">
    <property type="term" value="F:ATP hydrolysis activity"/>
    <property type="evidence" value="ECO:0007669"/>
    <property type="project" value="InterPro"/>
</dbReference>
<dbReference type="PANTHER" id="PTHR45797:SF1">
    <property type="entry name" value="HELICASE ARIP4"/>
    <property type="match status" value="1"/>
</dbReference>
<dbReference type="InterPro" id="IPR044574">
    <property type="entry name" value="ARIP4-like"/>
</dbReference>
<comment type="similarity">
    <text evidence="2">Belongs to the SNF2/RAD54 helicase family.</text>
</comment>
<comment type="subcellular location">
    <subcellularLocation>
        <location evidence="1">Nucleus</location>
    </subcellularLocation>
</comment>
<protein>
    <submittedName>
        <fullName evidence="9">Uncharacterized protein</fullName>
    </submittedName>
</protein>
<gene>
    <name evidence="9" type="ORF">CTOB1V02_LOCUS13453</name>
</gene>
<evidence type="ECO:0000313" key="9">
    <source>
        <dbReference type="EMBL" id="CAD7235638.1"/>
    </source>
</evidence>
<keyword evidence="6" id="KW-0238">DNA-binding</keyword>
<keyword evidence="5" id="KW-0067">ATP-binding</keyword>
<keyword evidence="3" id="KW-0547">Nucleotide-binding</keyword>
<dbReference type="Gene3D" id="3.40.50.10810">
    <property type="entry name" value="Tandem AAA-ATPase domain"/>
    <property type="match status" value="1"/>
</dbReference>
<evidence type="ECO:0000256" key="4">
    <source>
        <dbReference type="ARBA" id="ARBA00022806"/>
    </source>
</evidence>
<organism evidence="9">
    <name type="scientific">Cyprideis torosa</name>
    <dbReference type="NCBI Taxonomy" id="163714"/>
    <lineage>
        <taxon>Eukaryota</taxon>
        <taxon>Metazoa</taxon>
        <taxon>Ecdysozoa</taxon>
        <taxon>Arthropoda</taxon>
        <taxon>Crustacea</taxon>
        <taxon>Oligostraca</taxon>
        <taxon>Ostracoda</taxon>
        <taxon>Podocopa</taxon>
        <taxon>Podocopida</taxon>
        <taxon>Cytherocopina</taxon>
        <taxon>Cytheroidea</taxon>
        <taxon>Cytherideidae</taxon>
        <taxon>Cyprideis</taxon>
    </lineage>
</organism>
<feature type="region of interest" description="Disordered" evidence="8">
    <location>
        <begin position="41"/>
        <end position="123"/>
    </location>
</feature>
<dbReference type="GO" id="GO:0004386">
    <property type="term" value="F:helicase activity"/>
    <property type="evidence" value="ECO:0007669"/>
    <property type="project" value="UniProtKB-KW"/>
</dbReference>
<feature type="compositionally biased region" description="Polar residues" evidence="8">
    <location>
        <begin position="49"/>
        <end position="65"/>
    </location>
</feature>
<keyword evidence="7" id="KW-0539">Nucleus</keyword>
<sequence length="270" mass="30167">MRKNIQKIKKDTDLEEQTRLAQQKELERQRERAKRLLEAQKNLAKQCGGSVTISMKASEGSSDSFPSPGDASKKGGGDSGDSCSKSSGDEDDIQFISEVKKSETEGEEGDEDSGSHVNDVFNVPDDQGRVLVNVAHPSEEEDIFLAPQIGRAVKPRQIGGIRFMFDNIIESLSRLDPKTLPVIAFCDIFLRHTPYKRVLCVVPINTVQNWVGETKHWLPADGEHSILAMEGEVRPRQFPLHVFNDSHKTLFARHKVGIRMGWWLSCAVSL</sequence>
<dbReference type="EMBL" id="OB673910">
    <property type="protein sequence ID" value="CAD7235638.1"/>
    <property type="molecule type" value="Genomic_DNA"/>
</dbReference>
<accession>A0A7R8WR20</accession>
<dbReference type="GO" id="GO:0005524">
    <property type="term" value="F:ATP binding"/>
    <property type="evidence" value="ECO:0007669"/>
    <property type="project" value="UniProtKB-KW"/>
</dbReference>
<evidence type="ECO:0000256" key="2">
    <source>
        <dbReference type="ARBA" id="ARBA00007025"/>
    </source>
</evidence>
<keyword evidence="4" id="KW-0347">Helicase</keyword>
<evidence type="ECO:0000256" key="8">
    <source>
        <dbReference type="SAM" id="MobiDB-lite"/>
    </source>
</evidence>
<keyword evidence="4" id="KW-0378">Hydrolase</keyword>
<dbReference type="InterPro" id="IPR038718">
    <property type="entry name" value="SNF2-like_sf"/>
</dbReference>
<evidence type="ECO:0000256" key="5">
    <source>
        <dbReference type="ARBA" id="ARBA00022840"/>
    </source>
</evidence>
<dbReference type="PANTHER" id="PTHR45797">
    <property type="entry name" value="RAD54-LIKE"/>
    <property type="match status" value="1"/>
</dbReference>
<proteinExistence type="inferred from homology"/>
<dbReference type="OrthoDB" id="6368194at2759"/>
<name>A0A7R8WR20_9CRUS</name>